<dbReference type="SUPFAM" id="SSF103481">
    <property type="entry name" value="Multidrug resistance efflux transporter EmrE"/>
    <property type="match status" value="2"/>
</dbReference>
<dbReference type="OrthoDB" id="7158585at2"/>
<dbReference type="Proteomes" id="UP000225433">
    <property type="component" value="Unassembled WGS sequence"/>
</dbReference>
<evidence type="ECO:0000256" key="3">
    <source>
        <dbReference type="ARBA" id="ARBA00022692"/>
    </source>
</evidence>
<evidence type="ECO:0000256" key="4">
    <source>
        <dbReference type="ARBA" id="ARBA00022989"/>
    </source>
</evidence>
<dbReference type="EMBL" id="CP016176">
    <property type="protein sequence ID" value="AOM40095.1"/>
    <property type="molecule type" value="Genomic_DNA"/>
</dbReference>
<keyword evidence="3 6" id="KW-0812">Transmembrane</keyword>
<evidence type="ECO:0000256" key="1">
    <source>
        <dbReference type="ARBA" id="ARBA00004651"/>
    </source>
</evidence>
<feature type="transmembrane region" description="Helical" evidence="6">
    <location>
        <begin position="203"/>
        <end position="226"/>
    </location>
</feature>
<evidence type="ECO:0000256" key="6">
    <source>
        <dbReference type="SAM" id="Phobius"/>
    </source>
</evidence>
<feature type="transmembrane region" description="Helical" evidence="6">
    <location>
        <begin position="238"/>
        <end position="257"/>
    </location>
</feature>
<feature type="domain" description="EamA" evidence="7">
    <location>
        <begin position="6"/>
        <end position="131"/>
    </location>
</feature>
<comment type="subcellular location">
    <subcellularLocation>
        <location evidence="1">Cell membrane</location>
        <topology evidence="1">Multi-pass membrane protein</topology>
    </subcellularLocation>
</comment>
<keyword evidence="4 6" id="KW-1133">Transmembrane helix</keyword>
<feature type="transmembrane region" description="Helical" evidence="6">
    <location>
        <begin position="60"/>
        <end position="80"/>
    </location>
</feature>
<dbReference type="GO" id="GO:0016020">
    <property type="term" value="C:membrane"/>
    <property type="evidence" value="ECO:0007669"/>
    <property type="project" value="UniProtKB-SubCell"/>
</dbReference>
<accession>A0A2G0Q4W8</accession>
<evidence type="ECO:0000313" key="10">
    <source>
        <dbReference type="Proteomes" id="UP000094600"/>
    </source>
</evidence>
<dbReference type="EMBL" id="NJAI01000005">
    <property type="protein sequence ID" value="PHM54268.1"/>
    <property type="molecule type" value="Genomic_DNA"/>
</dbReference>
<dbReference type="STRING" id="351679.A9255_05595"/>
<name>A0A2G0Q4W8_XENHO</name>
<evidence type="ECO:0000259" key="7">
    <source>
        <dbReference type="Pfam" id="PF00892"/>
    </source>
</evidence>
<dbReference type="InterPro" id="IPR050638">
    <property type="entry name" value="AA-Vitamin_Transporters"/>
</dbReference>
<dbReference type="RefSeq" id="WP_069315835.1">
    <property type="nucleotide sequence ID" value="NZ_CAWNQJ010000079.1"/>
</dbReference>
<evidence type="ECO:0000256" key="5">
    <source>
        <dbReference type="ARBA" id="ARBA00023136"/>
    </source>
</evidence>
<reference evidence="9 11" key="2">
    <citation type="journal article" date="2017" name="Nat. Microbiol.">
        <title>Natural product diversity associated with the nematode symbionts Photorhabdus and Xenorhabdus.</title>
        <authorList>
            <person name="Tobias N.J."/>
            <person name="Wolff H."/>
            <person name="Djahanschiri B."/>
            <person name="Grundmann F."/>
            <person name="Kronenwerth M."/>
            <person name="Shi Y.M."/>
            <person name="Simonyi S."/>
            <person name="Grun P."/>
            <person name="Shapiro-Ilan D."/>
            <person name="Pidot S.J."/>
            <person name="Stinear T.P."/>
            <person name="Ebersberger I."/>
            <person name="Bode H.B."/>
        </authorList>
    </citation>
    <scope>NUCLEOTIDE SEQUENCE [LARGE SCALE GENOMIC DNA]</scope>
    <source>
        <strain evidence="9 11">DSM 17903</strain>
    </source>
</reference>
<sequence>MKIIDLLAALLITLIWGLNFSVIKLGLNTLDPFLLAGLRFSLCAFPAIFFIRRPDVPMKIVALYGIIFGVGLWGMVNLSVKMGVSAGVSSLLLQFSAFLTIIMGCIFLKERIHRHQMLGFILALTGLGFILRLTDGSITLWGVIIVLFGATSWSIANVIMKKNKSKNVFSFLVWSCLFAPLPLFLMGYITNGSFAFSNLGENLNAMTIFSVLFQAYPTTLIGYWVWNSLLSKYPVSSVAPLSLLVPIFGFVGSTIIFGETISIDKITSCILILAGLVMSLYGKQFHKVYD</sequence>
<feature type="transmembrane region" description="Helical" evidence="6">
    <location>
        <begin position="117"/>
        <end position="134"/>
    </location>
</feature>
<dbReference type="Pfam" id="PF00892">
    <property type="entry name" value="EamA"/>
    <property type="match status" value="2"/>
</dbReference>
<dbReference type="InterPro" id="IPR000620">
    <property type="entry name" value="EamA_dom"/>
</dbReference>
<feature type="transmembrane region" description="Helical" evidence="6">
    <location>
        <begin position="7"/>
        <end position="27"/>
    </location>
</feature>
<dbReference type="Proteomes" id="UP000094600">
    <property type="component" value="Chromosome"/>
</dbReference>
<keyword evidence="10" id="KW-1185">Reference proteome</keyword>
<feature type="transmembrane region" description="Helical" evidence="6">
    <location>
        <begin position="33"/>
        <end position="51"/>
    </location>
</feature>
<feature type="transmembrane region" description="Helical" evidence="6">
    <location>
        <begin position="86"/>
        <end position="108"/>
    </location>
</feature>
<dbReference type="PANTHER" id="PTHR32322:SF9">
    <property type="entry name" value="AMINO-ACID METABOLITE EFFLUX PUMP-RELATED"/>
    <property type="match status" value="1"/>
</dbReference>
<evidence type="ECO:0000256" key="2">
    <source>
        <dbReference type="ARBA" id="ARBA00022475"/>
    </source>
</evidence>
<dbReference type="KEGG" id="xho:A9255_05595"/>
<evidence type="ECO:0000313" key="11">
    <source>
        <dbReference type="Proteomes" id="UP000225433"/>
    </source>
</evidence>
<feature type="transmembrane region" description="Helical" evidence="6">
    <location>
        <begin position="171"/>
        <end position="191"/>
    </location>
</feature>
<protein>
    <submittedName>
        <fullName evidence="9">Membrane protein</fullName>
    </submittedName>
</protein>
<proteinExistence type="predicted"/>
<organism evidence="9 11">
    <name type="scientific">Xenorhabdus hominickii</name>
    <dbReference type="NCBI Taxonomy" id="351679"/>
    <lineage>
        <taxon>Bacteria</taxon>
        <taxon>Pseudomonadati</taxon>
        <taxon>Pseudomonadota</taxon>
        <taxon>Gammaproteobacteria</taxon>
        <taxon>Enterobacterales</taxon>
        <taxon>Morganellaceae</taxon>
        <taxon>Xenorhabdus</taxon>
    </lineage>
</organism>
<reference evidence="8 10" key="1">
    <citation type="submission" date="2016-06" db="EMBL/GenBank/DDBJ databases">
        <title>Bacterial characters and pathogenicity of Xenorhabdus hominickii from an entomopathogenic nematode, Steinernema monticolum.</title>
        <authorList>
            <person name="Park Y."/>
            <person name="Kim Y."/>
        </authorList>
    </citation>
    <scope>NUCLEOTIDE SEQUENCE [LARGE SCALE GENOMIC DNA]</scope>
    <source>
        <strain evidence="8 10">ANU1</strain>
    </source>
</reference>
<gene>
    <name evidence="8" type="ORF">A9255_05595</name>
    <name evidence="9" type="ORF">Xhom_03345</name>
</gene>
<feature type="transmembrane region" description="Helical" evidence="6">
    <location>
        <begin position="263"/>
        <end position="282"/>
    </location>
</feature>
<dbReference type="PANTHER" id="PTHR32322">
    <property type="entry name" value="INNER MEMBRANE TRANSPORTER"/>
    <property type="match status" value="1"/>
</dbReference>
<keyword evidence="5 6" id="KW-0472">Membrane</keyword>
<keyword evidence="2" id="KW-1003">Cell membrane</keyword>
<feature type="transmembrane region" description="Helical" evidence="6">
    <location>
        <begin position="140"/>
        <end position="159"/>
    </location>
</feature>
<dbReference type="InterPro" id="IPR037185">
    <property type="entry name" value="EmrE-like"/>
</dbReference>
<dbReference type="AlphaFoldDB" id="A0A2G0Q4W8"/>
<evidence type="ECO:0000313" key="8">
    <source>
        <dbReference type="EMBL" id="AOM40095.1"/>
    </source>
</evidence>
<evidence type="ECO:0000313" key="9">
    <source>
        <dbReference type="EMBL" id="PHM54268.1"/>
    </source>
</evidence>
<feature type="domain" description="EamA" evidence="7">
    <location>
        <begin position="140"/>
        <end position="280"/>
    </location>
</feature>